<sequence length="220" mass="23796">MGSSYKEAFIPLPTEDHSQAPNYRPDDPGSHRTFSSGLSIDSGAVSDVGFLNHTDQHILFLGICCDHRKAVIAVNAITIGMQIVGMIVLAVVASYVTKNLDDIEADINDDSTRKGLDEFAKGGGIEATETAIDAYATVSIGLHACGIYGALTFKQWGIITAGCAYAFSLFMGVLSFDIGNILISGLFLYPHYFMLKLMKEGVMSDYNYHKIASCCGDRQM</sequence>
<proteinExistence type="predicted"/>
<feature type="transmembrane region" description="Helical" evidence="2">
    <location>
        <begin position="164"/>
        <end position="189"/>
    </location>
</feature>
<keyword evidence="4" id="KW-1185">Reference proteome</keyword>
<dbReference type="AlphaFoldDB" id="A0A448Z6F1"/>
<feature type="region of interest" description="Disordered" evidence="1">
    <location>
        <begin position="14"/>
        <end position="35"/>
    </location>
</feature>
<gene>
    <name evidence="3" type="ORF">PSNMU_V1.4_AUG-EV-PASAV3_0044140</name>
</gene>
<feature type="compositionally biased region" description="Basic and acidic residues" evidence="1">
    <location>
        <begin position="14"/>
        <end position="30"/>
    </location>
</feature>
<organism evidence="3 4">
    <name type="scientific">Pseudo-nitzschia multistriata</name>
    <dbReference type="NCBI Taxonomy" id="183589"/>
    <lineage>
        <taxon>Eukaryota</taxon>
        <taxon>Sar</taxon>
        <taxon>Stramenopiles</taxon>
        <taxon>Ochrophyta</taxon>
        <taxon>Bacillariophyta</taxon>
        <taxon>Bacillariophyceae</taxon>
        <taxon>Bacillariophycidae</taxon>
        <taxon>Bacillariales</taxon>
        <taxon>Bacillariaceae</taxon>
        <taxon>Pseudo-nitzschia</taxon>
    </lineage>
</organism>
<evidence type="ECO:0000313" key="3">
    <source>
        <dbReference type="EMBL" id="VEU37609.1"/>
    </source>
</evidence>
<dbReference type="EMBL" id="CAACVS010000134">
    <property type="protein sequence ID" value="VEU37609.1"/>
    <property type="molecule type" value="Genomic_DNA"/>
</dbReference>
<accession>A0A448Z6F1</accession>
<evidence type="ECO:0000313" key="4">
    <source>
        <dbReference type="Proteomes" id="UP000291116"/>
    </source>
</evidence>
<evidence type="ECO:0000256" key="2">
    <source>
        <dbReference type="SAM" id="Phobius"/>
    </source>
</evidence>
<protein>
    <submittedName>
        <fullName evidence="3">Uncharacterized protein</fullName>
    </submittedName>
</protein>
<keyword evidence="2" id="KW-0812">Transmembrane</keyword>
<reference evidence="3 4" key="1">
    <citation type="submission" date="2019-01" db="EMBL/GenBank/DDBJ databases">
        <authorList>
            <person name="Ferrante I. M."/>
        </authorList>
    </citation>
    <scope>NUCLEOTIDE SEQUENCE [LARGE SCALE GENOMIC DNA]</scope>
    <source>
        <strain evidence="3 4">B856</strain>
    </source>
</reference>
<dbReference type="OrthoDB" id="49197at2759"/>
<dbReference type="Proteomes" id="UP000291116">
    <property type="component" value="Unassembled WGS sequence"/>
</dbReference>
<evidence type="ECO:0000256" key="1">
    <source>
        <dbReference type="SAM" id="MobiDB-lite"/>
    </source>
</evidence>
<name>A0A448Z6F1_9STRA</name>
<keyword evidence="2" id="KW-1133">Transmembrane helix</keyword>
<keyword evidence="2" id="KW-0472">Membrane</keyword>
<feature type="transmembrane region" description="Helical" evidence="2">
    <location>
        <begin position="70"/>
        <end position="96"/>
    </location>
</feature>